<evidence type="ECO:0000256" key="2">
    <source>
        <dbReference type="ARBA" id="ARBA00023326"/>
    </source>
</evidence>
<protein>
    <recommendedName>
        <fullName evidence="3">CBM2 domain-containing protein</fullName>
    </recommendedName>
</protein>
<dbReference type="Pfam" id="PF00553">
    <property type="entry name" value="CBM_2"/>
    <property type="match status" value="1"/>
</dbReference>
<feature type="domain" description="CBM2" evidence="3">
    <location>
        <begin position="1"/>
        <end position="93"/>
    </location>
</feature>
<keyword evidence="5" id="KW-1185">Reference proteome</keyword>
<dbReference type="InterPro" id="IPR008965">
    <property type="entry name" value="CBM2/CBM3_carb-bd_dom_sf"/>
</dbReference>
<organism evidence="4 5">
    <name type="scientific">Streptomyces zingiberis</name>
    <dbReference type="NCBI Taxonomy" id="2053010"/>
    <lineage>
        <taxon>Bacteria</taxon>
        <taxon>Bacillati</taxon>
        <taxon>Actinomycetota</taxon>
        <taxon>Actinomycetes</taxon>
        <taxon>Kitasatosporales</taxon>
        <taxon>Streptomycetaceae</taxon>
        <taxon>Streptomyces</taxon>
    </lineage>
</organism>
<dbReference type="Proteomes" id="UP000695264">
    <property type="component" value="Unassembled WGS sequence"/>
</dbReference>
<dbReference type="Gene3D" id="2.60.40.290">
    <property type="match status" value="1"/>
</dbReference>
<keyword evidence="2" id="KW-0119">Carbohydrate metabolism</keyword>
<gene>
    <name evidence="4" type="ORF">HCK00_06445</name>
</gene>
<comment type="caution">
    <text evidence="4">The sequence shown here is derived from an EMBL/GenBank/DDBJ whole genome shotgun (WGS) entry which is preliminary data.</text>
</comment>
<name>A0ABX1BVB9_9ACTN</name>
<keyword evidence="1" id="KW-0732">Signal</keyword>
<sequence length="93" mass="9828">MKDTPKGDGYRAAVTVTNTGDTEIDNWMMHSSISPDAEMGKYWKAVYGSYGLAITFGNTEHNGTLAPGASTTFGFVVKNGTAPPAPANVCMVH</sequence>
<dbReference type="EMBL" id="JAATEN010000004">
    <property type="protein sequence ID" value="NJQ00183.1"/>
    <property type="molecule type" value="Genomic_DNA"/>
</dbReference>
<reference evidence="4 5" key="1">
    <citation type="submission" date="2020-03" db="EMBL/GenBank/DDBJ databases">
        <title>WGS of actinomycetes isolated from Thailand.</title>
        <authorList>
            <person name="Thawai C."/>
        </authorList>
    </citation>
    <scope>NUCLEOTIDE SEQUENCE [LARGE SCALE GENOMIC DNA]</scope>
    <source>
        <strain evidence="4 5">PLAI 1-29</strain>
    </source>
</reference>
<accession>A0ABX1BVB9</accession>
<evidence type="ECO:0000259" key="3">
    <source>
        <dbReference type="PROSITE" id="PS51173"/>
    </source>
</evidence>
<dbReference type="InterPro" id="IPR012291">
    <property type="entry name" value="CBM2_carb-bd_dom_sf"/>
</dbReference>
<dbReference type="SUPFAM" id="SSF49384">
    <property type="entry name" value="Carbohydrate-binding domain"/>
    <property type="match status" value="1"/>
</dbReference>
<evidence type="ECO:0000313" key="4">
    <source>
        <dbReference type="EMBL" id="NJQ00183.1"/>
    </source>
</evidence>
<evidence type="ECO:0000313" key="5">
    <source>
        <dbReference type="Proteomes" id="UP000695264"/>
    </source>
</evidence>
<evidence type="ECO:0000256" key="1">
    <source>
        <dbReference type="ARBA" id="ARBA00022729"/>
    </source>
</evidence>
<keyword evidence="2" id="KW-0624">Polysaccharide degradation</keyword>
<proteinExistence type="predicted"/>
<dbReference type="InterPro" id="IPR001919">
    <property type="entry name" value="CBD2"/>
</dbReference>
<dbReference type="PROSITE" id="PS51173">
    <property type="entry name" value="CBM2"/>
    <property type="match status" value="1"/>
</dbReference>
<dbReference type="SMART" id="SM00637">
    <property type="entry name" value="CBD_II"/>
    <property type="match status" value="1"/>
</dbReference>